<organism evidence="1 2">
    <name type="scientific">Monoglobus pectinilyticus</name>
    <dbReference type="NCBI Taxonomy" id="1981510"/>
    <lineage>
        <taxon>Bacteria</taxon>
        <taxon>Bacillati</taxon>
        <taxon>Bacillota</taxon>
        <taxon>Clostridia</taxon>
        <taxon>Monoglobales</taxon>
        <taxon>Monoglobaceae</taxon>
        <taxon>Monoglobus</taxon>
    </lineage>
</organism>
<dbReference type="AlphaFoldDB" id="A0A2K9P1V7"/>
<evidence type="ECO:0000313" key="2">
    <source>
        <dbReference type="Proteomes" id="UP000235589"/>
    </source>
</evidence>
<dbReference type="InterPro" id="IPR016193">
    <property type="entry name" value="Cytidine_deaminase-like"/>
</dbReference>
<reference evidence="1 2" key="1">
    <citation type="submission" date="2017-04" db="EMBL/GenBank/DDBJ databases">
        <title>Monoglobus pectinilyticus 14 draft genome.</title>
        <authorList>
            <person name="Kim C."/>
            <person name="Rosendale D.I."/>
            <person name="Kelly W.J."/>
            <person name="Tannock G.W."/>
            <person name="Patchett M.L."/>
            <person name="Jordens J.Z."/>
        </authorList>
    </citation>
    <scope>NUCLEOTIDE SEQUENCE [LARGE SCALE GENOMIC DNA]</scope>
    <source>
        <strain evidence="1 2">14</strain>
    </source>
</reference>
<dbReference type="EMBL" id="CP020991">
    <property type="protein sequence ID" value="AUO18568.1"/>
    <property type="molecule type" value="Genomic_DNA"/>
</dbReference>
<name>A0A2K9P1V7_9FIRM</name>
<dbReference type="KEGG" id="mpec:B9O19_00384"/>
<accession>A0A2K9P1V7</accession>
<dbReference type="InterPro" id="IPR015067">
    <property type="entry name" value="DUF1893_TM1506-like"/>
</dbReference>
<evidence type="ECO:0008006" key="3">
    <source>
        <dbReference type="Google" id="ProtNLM"/>
    </source>
</evidence>
<evidence type="ECO:0000313" key="1">
    <source>
        <dbReference type="EMBL" id="AUO18568.1"/>
    </source>
</evidence>
<proteinExistence type="predicted"/>
<keyword evidence="2" id="KW-1185">Reference proteome</keyword>
<dbReference type="OrthoDB" id="9815422at2"/>
<protein>
    <recommendedName>
        <fullName evidence="3">DUF1893 domain-containing protein</fullName>
    </recommendedName>
</protein>
<dbReference type="Gene3D" id="3.40.140.30">
    <property type="entry name" value="Hypothetical protein TM1506"/>
    <property type="match status" value="1"/>
</dbReference>
<dbReference type="SUPFAM" id="SSF53927">
    <property type="entry name" value="Cytidine deaminase-like"/>
    <property type="match status" value="1"/>
</dbReference>
<dbReference type="Pfam" id="PF08973">
    <property type="entry name" value="TM1506"/>
    <property type="match status" value="1"/>
</dbReference>
<dbReference type="GeneID" id="98061812"/>
<dbReference type="RefSeq" id="WP_102364861.1">
    <property type="nucleotide sequence ID" value="NZ_CP020991.1"/>
</dbReference>
<sequence length="137" mass="14936">MNKAKEILLSDESLTCVLCDGKNVLKSSYSGIRPMLEFISKGTDFSEYSAADRIVGRAAAMLFVLAGVKEVYACVLSKGGEDVLKKHGISYQFGESADTIINRSGNDICPMEKAVMGMDNPDSAYKAILRTVEELRK</sequence>
<dbReference type="InterPro" id="IPR037081">
    <property type="entry name" value="Hyp_TM1506"/>
</dbReference>
<dbReference type="GO" id="GO:0003824">
    <property type="term" value="F:catalytic activity"/>
    <property type="evidence" value="ECO:0007669"/>
    <property type="project" value="InterPro"/>
</dbReference>
<gene>
    <name evidence="1" type="ORF">B9O19_00384</name>
</gene>
<dbReference type="Proteomes" id="UP000235589">
    <property type="component" value="Chromosome"/>
</dbReference>